<keyword evidence="8" id="KW-1185">Reference proteome</keyword>
<proteinExistence type="inferred from homology"/>
<dbReference type="EC" id="3.7.1.3" evidence="4 5"/>
<dbReference type="HAMAP" id="MF_01970">
    <property type="entry name" value="Kynureninase"/>
    <property type="match status" value="1"/>
</dbReference>
<evidence type="ECO:0000256" key="3">
    <source>
        <dbReference type="ARBA" id="ARBA00022898"/>
    </source>
</evidence>
<evidence type="ECO:0000313" key="7">
    <source>
        <dbReference type="EMBL" id="SFS54245.1"/>
    </source>
</evidence>
<comment type="function">
    <text evidence="4 6">Catalyzes the cleavage of L-kynurenine (L-Kyn) and L-3-hydroxykynurenine (L-3OHKyn) into anthranilic acid (AA) and 3-hydroxyanthranilic acid (3-OHAA), respectively.</text>
</comment>
<evidence type="ECO:0000256" key="4">
    <source>
        <dbReference type="HAMAP-Rule" id="MF_01970"/>
    </source>
</evidence>
<sequence length="429" mass="48035">MANPMQMQPTQKWAEEMDRQDQLASFRDEFYLKEGSIYLDGNSLGLLSRRAESTLQEVLASWREFGIDGWTEGEHAWFQLSERLGEKLAPLVGANPEEVIATGSTTVNLHQLLATFYQPKGNRMKLLADALTFPSDIYALKSHVRLHGLDMTEGLIQVESTDGHTIEEDALIEAMTDEVALIVLPSVLYRSGQLLDMKRLTQSAHERGILIGFDLCHSIGAIPHQLSEWGVDFAFWCNYKYLNAGPGSVGGLYVHRRHHGCLPGLAGWFGSAKEVQFDMDHTLQPASHAGAFQIGTPHILSLAPLLGSLDLFHEAGMEAIRRKSLSMTRYLMMLVETELLHKGFSFGNPMEDTRRGGHVCLIHDEAVRICKALKARGIVPDYRAPNVIRLAPISLYTSYTEVWEAIQQLKTIIENKEYEGFEKERGVVA</sequence>
<dbReference type="InterPro" id="IPR015422">
    <property type="entry name" value="PyrdxlP-dep_Trfase_small"/>
</dbReference>
<dbReference type="GO" id="GO:0030170">
    <property type="term" value="F:pyridoxal phosphate binding"/>
    <property type="evidence" value="ECO:0007669"/>
    <property type="project" value="UniProtKB-UniRule"/>
</dbReference>
<comment type="pathway">
    <text evidence="4 6">Cofactor biosynthesis; NAD(+) biosynthesis; quinolinate from L-kynurenine: step 2/3.</text>
</comment>
<dbReference type="RefSeq" id="WP_425435298.1">
    <property type="nucleotide sequence ID" value="NZ_FPAA01000003.1"/>
</dbReference>
<comment type="similarity">
    <text evidence="4 6">Belongs to the kynureninase family.</text>
</comment>
<dbReference type="InterPro" id="IPR010111">
    <property type="entry name" value="Kynureninase"/>
</dbReference>
<evidence type="ECO:0000313" key="8">
    <source>
        <dbReference type="Proteomes" id="UP000198660"/>
    </source>
</evidence>
<dbReference type="Gene3D" id="3.40.640.10">
    <property type="entry name" value="Type I PLP-dependent aspartate aminotransferase-like (Major domain)"/>
    <property type="match status" value="1"/>
</dbReference>
<dbReference type="InterPro" id="IPR015424">
    <property type="entry name" value="PyrdxlP-dep_Trfase"/>
</dbReference>
<feature type="binding site" evidence="4">
    <location>
        <position position="106"/>
    </location>
    <ligand>
        <name>pyridoxal 5'-phosphate</name>
        <dbReference type="ChEBI" id="CHEBI:597326"/>
    </ligand>
</feature>
<dbReference type="GO" id="GO:0043420">
    <property type="term" value="P:anthranilate metabolic process"/>
    <property type="evidence" value="ECO:0007669"/>
    <property type="project" value="TreeGrafter"/>
</dbReference>
<comment type="pathway">
    <text evidence="4 6">Amino-acid degradation; L-kynurenine degradation; L-alanine and anthranilate from L-kynurenine: step 1/1.</text>
</comment>
<dbReference type="InterPro" id="IPR015421">
    <property type="entry name" value="PyrdxlP-dep_Trfase_major"/>
</dbReference>
<keyword evidence="3 4" id="KW-0663">Pyridoxal phosphate</keyword>
<reference evidence="8" key="1">
    <citation type="submission" date="2016-10" db="EMBL/GenBank/DDBJ databases">
        <authorList>
            <person name="Varghese N."/>
            <person name="Submissions S."/>
        </authorList>
    </citation>
    <scope>NUCLEOTIDE SEQUENCE [LARGE SCALE GENOMIC DNA]</scope>
    <source>
        <strain evidence="8">DSM 45789</strain>
    </source>
</reference>
<dbReference type="Gene3D" id="3.90.1150.10">
    <property type="entry name" value="Aspartate Aminotransferase, domain 1"/>
    <property type="match status" value="1"/>
</dbReference>
<dbReference type="GO" id="GO:0009435">
    <property type="term" value="P:NAD+ biosynthetic process"/>
    <property type="evidence" value="ECO:0007669"/>
    <property type="project" value="UniProtKB-UniRule"/>
</dbReference>
<evidence type="ECO:0000256" key="2">
    <source>
        <dbReference type="ARBA" id="ARBA00022801"/>
    </source>
</evidence>
<dbReference type="Proteomes" id="UP000198660">
    <property type="component" value="Unassembled WGS sequence"/>
</dbReference>
<dbReference type="Pfam" id="PF22580">
    <property type="entry name" value="KYNU_C"/>
    <property type="match status" value="1"/>
</dbReference>
<comment type="caution">
    <text evidence="4">Lacks conserved residue(s) required for the propagation of feature annotation.</text>
</comment>
<dbReference type="AlphaFoldDB" id="A0A1I6QP54"/>
<accession>A0A1I6QP54</accession>
<comment type="catalytic activity">
    <reaction evidence="6">
        <text>3-hydroxy-L-kynurenine + H2O = 3-hydroxyanthranilate + L-alanine + H(+)</text>
        <dbReference type="Rhea" id="RHEA:25143"/>
        <dbReference type="ChEBI" id="CHEBI:15377"/>
        <dbReference type="ChEBI" id="CHEBI:15378"/>
        <dbReference type="ChEBI" id="CHEBI:36559"/>
        <dbReference type="ChEBI" id="CHEBI:57972"/>
        <dbReference type="ChEBI" id="CHEBI:58125"/>
        <dbReference type="EC" id="3.7.1.3"/>
    </reaction>
</comment>
<dbReference type="EMBL" id="FPAA01000003">
    <property type="protein sequence ID" value="SFS54245.1"/>
    <property type="molecule type" value="Genomic_DNA"/>
</dbReference>
<feature type="binding site" evidence="4">
    <location>
        <position position="296"/>
    </location>
    <ligand>
        <name>pyridoxal 5'-phosphate</name>
        <dbReference type="ChEBI" id="CHEBI:597326"/>
    </ligand>
</feature>
<feature type="binding site" evidence="4">
    <location>
        <position position="105"/>
    </location>
    <ligand>
        <name>pyridoxal 5'-phosphate</name>
        <dbReference type="ChEBI" id="CHEBI:597326"/>
    </ligand>
</feature>
<feature type="binding site" evidence="4">
    <location>
        <position position="217"/>
    </location>
    <ligand>
        <name>pyridoxal 5'-phosphate</name>
        <dbReference type="ChEBI" id="CHEBI:597326"/>
    </ligand>
</feature>
<comment type="cofactor">
    <cofactor evidence="4 6">
        <name>pyridoxal 5'-phosphate</name>
        <dbReference type="ChEBI" id="CHEBI:597326"/>
    </cofactor>
</comment>
<dbReference type="GO" id="GO:0005737">
    <property type="term" value="C:cytoplasm"/>
    <property type="evidence" value="ECO:0007669"/>
    <property type="project" value="UniProtKB-UniRule"/>
</dbReference>
<gene>
    <name evidence="4" type="primary">kynU</name>
    <name evidence="7" type="ORF">SAMN05444972_103285</name>
</gene>
<evidence type="ECO:0000256" key="6">
    <source>
        <dbReference type="PIRNR" id="PIRNR038800"/>
    </source>
</evidence>
<dbReference type="GO" id="GO:0097053">
    <property type="term" value="P:L-kynurenine catabolic process"/>
    <property type="evidence" value="ECO:0007669"/>
    <property type="project" value="UniProtKB-UniRule"/>
</dbReference>
<dbReference type="SUPFAM" id="SSF53383">
    <property type="entry name" value="PLP-dependent transferases"/>
    <property type="match status" value="1"/>
</dbReference>
<dbReference type="UniPathway" id="UPA00253">
    <property type="reaction ID" value="UER00329"/>
</dbReference>
<evidence type="ECO:0000256" key="5">
    <source>
        <dbReference type="NCBIfam" id="TIGR01814"/>
    </source>
</evidence>
<comment type="subunit">
    <text evidence="4 6">Homodimer.</text>
</comment>
<name>A0A1I6QP54_9BACL</name>
<feature type="binding site" evidence="4">
    <location>
        <position position="214"/>
    </location>
    <ligand>
        <name>pyridoxal 5'-phosphate</name>
        <dbReference type="ChEBI" id="CHEBI:597326"/>
    </ligand>
</feature>
<keyword evidence="1 4" id="KW-0662">Pyridine nucleotide biosynthesis</keyword>
<dbReference type="PANTHER" id="PTHR14084">
    <property type="entry name" value="KYNURENINASE"/>
    <property type="match status" value="1"/>
</dbReference>
<comment type="catalytic activity">
    <reaction evidence="4 6">
        <text>L-kynurenine + H2O = anthranilate + L-alanine + H(+)</text>
        <dbReference type="Rhea" id="RHEA:16813"/>
        <dbReference type="ChEBI" id="CHEBI:15377"/>
        <dbReference type="ChEBI" id="CHEBI:15378"/>
        <dbReference type="ChEBI" id="CHEBI:16567"/>
        <dbReference type="ChEBI" id="CHEBI:57959"/>
        <dbReference type="ChEBI" id="CHEBI:57972"/>
        <dbReference type="EC" id="3.7.1.3"/>
    </reaction>
</comment>
<dbReference type="GO" id="GO:0019805">
    <property type="term" value="P:quinolinate biosynthetic process"/>
    <property type="evidence" value="ECO:0007669"/>
    <property type="project" value="UniProtKB-UniRule"/>
</dbReference>
<dbReference type="GO" id="GO:0019441">
    <property type="term" value="P:L-tryptophan catabolic process to kynurenine"/>
    <property type="evidence" value="ECO:0007669"/>
    <property type="project" value="TreeGrafter"/>
</dbReference>
<keyword evidence="2 4" id="KW-0378">Hydrolase</keyword>
<evidence type="ECO:0000256" key="1">
    <source>
        <dbReference type="ARBA" id="ARBA00022642"/>
    </source>
</evidence>
<dbReference type="NCBIfam" id="TIGR01814">
    <property type="entry name" value="kynureninase"/>
    <property type="match status" value="1"/>
</dbReference>
<feature type="binding site" evidence="4">
    <location>
        <position position="268"/>
    </location>
    <ligand>
        <name>pyridoxal 5'-phosphate</name>
        <dbReference type="ChEBI" id="CHEBI:597326"/>
    </ligand>
</feature>
<dbReference type="PIRSF" id="PIRSF038800">
    <property type="entry name" value="KYNU"/>
    <property type="match status" value="1"/>
</dbReference>
<dbReference type="PANTHER" id="PTHR14084:SF0">
    <property type="entry name" value="KYNURENINASE"/>
    <property type="match status" value="1"/>
</dbReference>
<organism evidence="7 8">
    <name type="scientific">Marininema halotolerans</name>
    <dbReference type="NCBI Taxonomy" id="1155944"/>
    <lineage>
        <taxon>Bacteria</taxon>
        <taxon>Bacillati</taxon>
        <taxon>Bacillota</taxon>
        <taxon>Bacilli</taxon>
        <taxon>Bacillales</taxon>
        <taxon>Thermoactinomycetaceae</taxon>
        <taxon>Marininema</taxon>
    </lineage>
</organism>
<protein>
    <recommendedName>
        <fullName evidence="4 5">Kynureninase</fullName>
        <ecNumber evidence="4 5">3.7.1.3</ecNumber>
    </recommendedName>
    <alternativeName>
        <fullName evidence="4">L-kynurenine hydrolase</fullName>
    </alternativeName>
</protein>
<dbReference type="UniPathway" id="UPA00334">
    <property type="reaction ID" value="UER00455"/>
</dbReference>
<feature type="binding site" evidence="4">
    <location>
        <begin position="133"/>
        <end position="136"/>
    </location>
    <ligand>
        <name>pyridoxal 5'-phosphate</name>
        <dbReference type="ChEBI" id="CHEBI:597326"/>
    </ligand>
</feature>
<dbReference type="GO" id="GO:0030429">
    <property type="term" value="F:kynureninase activity"/>
    <property type="evidence" value="ECO:0007669"/>
    <property type="project" value="UniProtKB-UniRule"/>
</dbReference>
<feature type="binding site" evidence="4">
    <location>
        <position position="239"/>
    </location>
    <ligand>
        <name>pyridoxal 5'-phosphate</name>
        <dbReference type="ChEBI" id="CHEBI:597326"/>
    </ligand>
</feature>
<feature type="modified residue" description="N6-(pyridoxal phosphate)lysine" evidence="4">
    <location>
        <position position="240"/>
    </location>
</feature>